<dbReference type="SUPFAM" id="SSF51735">
    <property type="entry name" value="NAD(P)-binding Rossmann-fold domains"/>
    <property type="match status" value="1"/>
</dbReference>
<accession>A0A0G4GBR2</accession>
<gene>
    <name evidence="1" type="ORF">Vbra_17386</name>
</gene>
<dbReference type="InterPro" id="IPR036291">
    <property type="entry name" value="NAD(P)-bd_dom_sf"/>
</dbReference>
<dbReference type="PANTHER" id="PTHR43431">
    <property type="entry name" value="OXIDOREDUCTASE, SHORT CHAIN DEHYDROGENASE/REDUCTASE FAMILY (AFU_ORTHOLOGUE AFUA_5G14000)"/>
    <property type="match status" value="1"/>
</dbReference>
<dbReference type="Proteomes" id="UP000041254">
    <property type="component" value="Unassembled WGS sequence"/>
</dbReference>
<dbReference type="InterPro" id="IPR002347">
    <property type="entry name" value="SDR_fam"/>
</dbReference>
<dbReference type="OMA" id="FAGAKHG"/>
<dbReference type="STRING" id="1169540.A0A0G4GBR2"/>
<dbReference type="InParanoid" id="A0A0G4GBR2"/>
<dbReference type="Pfam" id="PF00106">
    <property type="entry name" value="adh_short"/>
    <property type="match status" value="1"/>
</dbReference>
<evidence type="ECO:0000313" key="1">
    <source>
        <dbReference type="EMBL" id="CEM26537.1"/>
    </source>
</evidence>
<dbReference type="Gene3D" id="3.40.50.720">
    <property type="entry name" value="NAD(P)-binding Rossmann-like Domain"/>
    <property type="match status" value="1"/>
</dbReference>
<name>A0A0G4GBR2_VITBC</name>
<reference evidence="1 2" key="1">
    <citation type="submission" date="2014-11" db="EMBL/GenBank/DDBJ databases">
        <authorList>
            <person name="Zhu J."/>
            <person name="Qi W."/>
            <person name="Song R."/>
        </authorList>
    </citation>
    <scope>NUCLEOTIDE SEQUENCE [LARGE SCALE GENOMIC DNA]</scope>
</reference>
<dbReference type="OrthoDB" id="423587at2759"/>
<protein>
    <submittedName>
        <fullName evidence="1">Uncharacterized protein</fullName>
    </submittedName>
</protein>
<evidence type="ECO:0000313" key="2">
    <source>
        <dbReference type="Proteomes" id="UP000041254"/>
    </source>
</evidence>
<dbReference type="VEuPathDB" id="CryptoDB:Vbra_17386"/>
<dbReference type="PANTHER" id="PTHR43431:SF1">
    <property type="entry name" value="OS08G0476300 PROTEIN"/>
    <property type="match status" value="1"/>
</dbReference>
<proteinExistence type="predicted"/>
<keyword evidence="2" id="KW-1185">Reference proteome</keyword>
<dbReference type="PhylomeDB" id="A0A0G4GBR2"/>
<organism evidence="1 2">
    <name type="scientific">Vitrella brassicaformis (strain CCMP3155)</name>
    <dbReference type="NCBI Taxonomy" id="1169540"/>
    <lineage>
        <taxon>Eukaryota</taxon>
        <taxon>Sar</taxon>
        <taxon>Alveolata</taxon>
        <taxon>Colpodellida</taxon>
        <taxon>Vitrellaceae</taxon>
        <taxon>Vitrella</taxon>
    </lineage>
</organism>
<dbReference type="AlphaFoldDB" id="A0A0G4GBR2"/>
<dbReference type="PRINTS" id="PR00081">
    <property type="entry name" value="GDHRDH"/>
</dbReference>
<sequence>MASGGPAFGCAVVIGIGPGLGTSVARKFAKEGYPVALVARSEKHLKPLQATIEKQGGKALSVCADASSEQSLKDAFGVIRSQLGDVEVLVYNAGGGMPSWPPPPVMELDTAVFVNNLQVGCTGAFVAIKEVLPAMTKHKKGTILLTGATASLRGGARFAALAVHKFALRALAQCVAREVQPNGVHVAHIVIDGQIGASYADEGEMTYHIRKSQPDRAEDSFLNPDAIAATYWHLHTQDRTAWTHELELRPYVEKW</sequence>
<dbReference type="EMBL" id="CDMY01000619">
    <property type="protein sequence ID" value="CEM26537.1"/>
    <property type="molecule type" value="Genomic_DNA"/>
</dbReference>